<dbReference type="KEGG" id="nia:A8C56_08370"/>
<keyword evidence="3" id="KW-1185">Reference proteome</keyword>
<reference evidence="2 3" key="1">
    <citation type="submission" date="2016-05" db="EMBL/GenBank/DDBJ databases">
        <title>Niabella ginsenosidivorans BS26 whole genome sequencing.</title>
        <authorList>
            <person name="Im W.T."/>
            <person name="Siddiqi M.Z."/>
        </authorList>
    </citation>
    <scope>NUCLEOTIDE SEQUENCE [LARGE SCALE GENOMIC DNA]</scope>
    <source>
        <strain evidence="2 3">BS26</strain>
    </source>
</reference>
<gene>
    <name evidence="2" type="ORF">A8C56_08370</name>
</gene>
<proteinExistence type="predicted"/>
<feature type="domain" description="YgjP-like metallopeptidase" evidence="1">
    <location>
        <begin position="15"/>
        <end position="213"/>
    </location>
</feature>
<evidence type="ECO:0000259" key="1">
    <source>
        <dbReference type="Pfam" id="PF01863"/>
    </source>
</evidence>
<dbReference type="Pfam" id="PF01863">
    <property type="entry name" value="YgjP-like"/>
    <property type="match status" value="1"/>
</dbReference>
<dbReference type="CDD" id="cd07344">
    <property type="entry name" value="M48_yhfN_like"/>
    <property type="match status" value="1"/>
</dbReference>
<dbReference type="PANTHER" id="PTHR30399:SF1">
    <property type="entry name" value="UTP PYROPHOSPHATASE"/>
    <property type="match status" value="1"/>
</dbReference>
<name>A0A1A9I2R9_9BACT</name>
<dbReference type="InterPro" id="IPR053136">
    <property type="entry name" value="UTP_pyrophosphatase-like"/>
</dbReference>
<dbReference type="Gene3D" id="3.30.2010.10">
    <property type="entry name" value="Metalloproteases ('zincins'), catalytic domain"/>
    <property type="match status" value="1"/>
</dbReference>
<evidence type="ECO:0000313" key="2">
    <source>
        <dbReference type="EMBL" id="ANH80991.1"/>
    </source>
</evidence>
<accession>A0A1A9I2R9</accession>
<dbReference type="AlphaFoldDB" id="A0A1A9I2R9"/>
<dbReference type="RefSeq" id="WP_067754438.1">
    <property type="nucleotide sequence ID" value="NZ_CP015772.1"/>
</dbReference>
<sequence>MQLPDNYILIEKAVKHARVQVNENKLVRIIVPPSFTKEDIVALIEKKQKWIDKHLRFFSQMSKIELQRNQLLLYGNRYAYFYDTTFEQKVIINHEHKTIQAKRNLLDIPTQEKWLKGVAKKHLTQRIDELSHKFGLQYNKFYIRNQKKKWGNCSGEKNISLNWRLIKAPLFVIDYLIVHELVHILVMNHTHKFWTLLKSYYPDYRDAINWLDKYGNSL</sequence>
<protein>
    <recommendedName>
        <fullName evidence="1">YgjP-like metallopeptidase domain-containing protein</fullName>
    </recommendedName>
</protein>
<dbReference type="PANTHER" id="PTHR30399">
    <property type="entry name" value="UNCHARACTERIZED PROTEIN YGJP"/>
    <property type="match status" value="1"/>
</dbReference>
<dbReference type="InterPro" id="IPR002725">
    <property type="entry name" value="YgjP-like_metallopeptidase"/>
</dbReference>
<evidence type="ECO:0000313" key="3">
    <source>
        <dbReference type="Proteomes" id="UP000077667"/>
    </source>
</evidence>
<dbReference type="OrthoDB" id="9811177at2"/>
<dbReference type="STRING" id="1176587.A8C56_08370"/>
<dbReference type="Proteomes" id="UP000077667">
    <property type="component" value="Chromosome"/>
</dbReference>
<organism evidence="2 3">
    <name type="scientific">Niabella ginsenosidivorans</name>
    <dbReference type="NCBI Taxonomy" id="1176587"/>
    <lineage>
        <taxon>Bacteria</taxon>
        <taxon>Pseudomonadati</taxon>
        <taxon>Bacteroidota</taxon>
        <taxon>Chitinophagia</taxon>
        <taxon>Chitinophagales</taxon>
        <taxon>Chitinophagaceae</taxon>
        <taxon>Niabella</taxon>
    </lineage>
</organism>
<dbReference type="EMBL" id="CP015772">
    <property type="protein sequence ID" value="ANH80991.1"/>
    <property type="molecule type" value="Genomic_DNA"/>
</dbReference>